<dbReference type="InterPro" id="IPR036097">
    <property type="entry name" value="HisK_dim/P_sf"/>
</dbReference>
<feature type="signal peptide" evidence="6">
    <location>
        <begin position="1"/>
        <end position="27"/>
    </location>
</feature>
<feature type="chain" id="PRO_5037294444" description="histidine kinase" evidence="6">
    <location>
        <begin position="28"/>
        <end position="1078"/>
    </location>
</feature>
<dbReference type="EMBL" id="CP070608">
    <property type="protein sequence ID" value="QSE96174.1"/>
    <property type="molecule type" value="Genomic_DNA"/>
</dbReference>
<dbReference type="RefSeq" id="WP_205720688.1">
    <property type="nucleotide sequence ID" value="NZ_CP070608.1"/>
</dbReference>
<keyword evidence="6" id="KW-0732">Signal</keyword>
<dbReference type="InterPro" id="IPR005467">
    <property type="entry name" value="His_kinase_dom"/>
</dbReference>
<evidence type="ECO:0000256" key="6">
    <source>
        <dbReference type="SAM" id="SignalP"/>
    </source>
</evidence>
<feature type="domain" description="Histidine kinase" evidence="7">
    <location>
        <begin position="868"/>
        <end position="1078"/>
    </location>
</feature>
<comment type="catalytic activity">
    <reaction evidence="1">
        <text>ATP + protein L-histidine = ADP + protein N-phospho-L-histidine.</text>
        <dbReference type="EC" id="2.7.13.3"/>
    </reaction>
</comment>
<dbReference type="InterPro" id="IPR013783">
    <property type="entry name" value="Ig-like_fold"/>
</dbReference>
<dbReference type="InterPro" id="IPR011047">
    <property type="entry name" value="Quinoprotein_ADH-like_sf"/>
</dbReference>
<evidence type="ECO:0000313" key="8">
    <source>
        <dbReference type="EMBL" id="QSE96174.1"/>
    </source>
</evidence>
<dbReference type="PRINTS" id="PR00344">
    <property type="entry name" value="BCTRLSENSOR"/>
</dbReference>
<dbReference type="Gene3D" id="1.10.287.130">
    <property type="match status" value="1"/>
</dbReference>
<keyword evidence="3" id="KW-0597">Phosphoprotein</keyword>
<keyword evidence="4" id="KW-0175">Coiled coil</keyword>
<evidence type="ECO:0000256" key="3">
    <source>
        <dbReference type="ARBA" id="ARBA00022553"/>
    </source>
</evidence>
<dbReference type="SUPFAM" id="SSF47384">
    <property type="entry name" value="Homodimeric domain of signal transducing histidine kinase"/>
    <property type="match status" value="1"/>
</dbReference>
<feature type="transmembrane region" description="Helical" evidence="5">
    <location>
        <begin position="761"/>
        <end position="779"/>
    </location>
</feature>
<evidence type="ECO:0000256" key="1">
    <source>
        <dbReference type="ARBA" id="ARBA00000085"/>
    </source>
</evidence>
<dbReference type="Gene3D" id="3.30.565.10">
    <property type="entry name" value="Histidine kinase-like ATPase, C-terminal domain"/>
    <property type="match status" value="1"/>
</dbReference>
<keyword evidence="5" id="KW-0812">Transmembrane</keyword>
<dbReference type="Pfam" id="PF07495">
    <property type="entry name" value="Y_Y_Y"/>
    <property type="match status" value="1"/>
</dbReference>
<gene>
    <name evidence="8" type="ORF">JR347_11175</name>
</gene>
<dbReference type="Gene3D" id="2.130.10.10">
    <property type="entry name" value="YVTN repeat-like/Quinoprotein amine dehydrogenase"/>
    <property type="match status" value="3"/>
</dbReference>
<keyword evidence="5" id="KW-1133">Transmembrane helix</keyword>
<sequence>MHKTNYIKLIICLCCAFLVQQSSFGQAPKINKSLNQYNLEHWTTEDGLPDNAIIHTLFSETGYLWLVSYGGISRFNGRDFKNFNSYNTPKITNNSFTHIYEDNEGVIWASSSGGGLATVKDDVVHIYTTNDGLPSNFIEEVVQDHSGRLWVATSDGLCYFKNGRFENTDTPEKLKTERLKSIDVDDEGTIWIATTSEGLYTYDKSKNLNEVNVSHGLVSNTINYIKYDHGKIWVGTEDGMSIISPDLSIENLTINDGLPHKVVSSSLVDQTTGAVFIGTFKGFVRYHNGKVDYPSLGSQLHNNDFTNIINDYEGNIWISTYRKGLFKLWNGKFTNYSFDRSQIAYPYIAHAVFQNNQDEIFVIHELGVSKLDLEANKIYPFNIGYQFTETKLKYGLWDSKGKLWIAAGDFLMKYKSGKVQKLDVTNGLVHDNVRTIFEDKVGNIWVGTNNGISVIDATGSIKNYTPENGLSHEYIMHFNEISDGRMVISTRNGLNFFDGKNFEAYHTNDGMAGDFVFKTYEDKDGILWLCGNAGLTRYKDGEFKYITTQNGLGSNTIFQMLEDDLGNFWMTTNQKSITVFRVSKKELNDYLDGKINEINSTVFTEVDGLKSSSATSSGTSLKTKDGLLLFATNEGVELIDPDNINKNQLEPPVVIEEFKVENEVMSLDSTLVVPPGKQRITIKYAALSYIASDKLQYKYKLEGFDETWQDAEGIPETSYTNLPPGDYVFKVKGANSDGVWNDEGASLAFTKAPYFSQTKNFIFLISAIVIAFALIVYNLRVRSLKKSKQLLEQLIDERTSEILLRKEEIETQKEEIEAQQKEIESKNDELQRINTRLEDIVEDRTNQLKTTYQDLLEVNKELDTFIYRSVHDVRGPIARLQGLSYLISLETKDDKILELVQRLNLTAYEMNELFYRLINIIRLKSSELNVTKIDLETIAQELIDKVCEERNCKVKSKIEISDDFELLTDQNNVKLILSQLIDNAVKFRNSKNPKLTIEATMAADGMASIKVSDNGLGIDDDIADNIFDMFFVGQDYIQGAGLGLYAVKTAVKVLKGDIKLINNKPGQTTFEVTLPSNV</sequence>
<evidence type="ECO:0000259" key="7">
    <source>
        <dbReference type="PROSITE" id="PS50109"/>
    </source>
</evidence>
<dbReference type="SUPFAM" id="SSF55874">
    <property type="entry name" value="ATPase domain of HSP90 chaperone/DNA topoisomerase II/histidine kinase"/>
    <property type="match status" value="1"/>
</dbReference>
<dbReference type="InterPro" id="IPR011123">
    <property type="entry name" value="Y_Y_Y"/>
</dbReference>
<accession>A0A974ZZG2</accession>
<dbReference type="PANTHER" id="PTHR43547:SF2">
    <property type="entry name" value="HYBRID SIGNAL TRANSDUCTION HISTIDINE KINASE C"/>
    <property type="match status" value="1"/>
</dbReference>
<dbReference type="Proteomes" id="UP000662783">
    <property type="component" value="Chromosome"/>
</dbReference>
<evidence type="ECO:0000256" key="2">
    <source>
        <dbReference type="ARBA" id="ARBA00012438"/>
    </source>
</evidence>
<dbReference type="EC" id="2.7.13.3" evidence="2"/>
<evidence type="ECO:0000256" key="4">
    <source>
        <dbReference type="SAM" id="Coils"/>
    </source>
</evidence>
<dbReference type="Pfam" id="PF02518">
    <property type="entry name" value="HATPase_c"/>
    <property type="match status" value="1"/>
</dbReference>
<dbReference type="InterPro" id="IPR011110">
    <property type="entry name" value="Reg_prop"/>
</dbReference>
<dbReference type="SMART" id="SM00387">
    <property type="entry name" value="HATPase_c"/>
    <property type="match status" value="1"/>
</dbReference>
<dbReference type="InterPro" id="IPR003594">
    <property type="entry name" value="HATPase_dom"/>
</dbReference>
<dbReference type="Gene3D" id="2.60.40.10">
    <property type="entry name" value="Immunoglobulins"/>
    <property type="match status" value="1"/>
</dbReference>
<protein>
    <recommendedName>
        <fullName evidence="2">histidine kinase</fullName>
        <ecNumber evidence="2">2.7.13.3</ecNumber>
    </recommendedName>
</protein>
<dbReference type="Pfam" id="PF07494">
    <property type="entry name" value="Reg_prop"/>
    <property type="match status" value="3"/>
</dbReference>
<dbReference type="KEGG" id="fuv:JR347_11175"/>
<dbReference type="GO" id="GO:0000155">
    <property type="term" value="F:phosphorelay sensor kinase activity"/>
    <property type="evidence" value="ECO:0007669"/>
    <property type="project" value="InterPro"/>
</dbReference>
<dbReference type="SUPFAM" id="SSF63829">
    <property type="entry name" value="Calcium-dependent phosphotriesterase"/>
    <property type="match status" value="2"/>
</dbReference>
<dbReference type="PANTHER" id="PTHR43547">
    <property type="entry name" value="TWO-COMPONENT HISTIDINE KINASE"/>
    <property type="match status" value="1"/>
</dbReference>
<feature type="coiled-coil region" evidence="4">
    <location>
        <begin position="799"/>
        <end position="843"/>
    </location>
</feature>
<evidence type="ECO:0000256" key="5">
    <source>
        <dbReference type="SAM" id="Phobius"/>
    </source>
</evidence>
<keyword evidence="5" id="KW-0472">Membrane</keyword>
<dbReference type="InterPro" id="IPR004358">
    <property type="entry name" value="Sig_transdc_His_kin-like_C"/>
</dbReference>
<dbReference type="PROSITE" id="PS50109">
    <property type="entry name" value="HIS_KIN"/>
    <property type="match status" value="1"/>
</dbReference>
<dbReference type="SUPFAM" id="SSF50998">
    <property type="entry name" value="Quinoprotein alcohol dehydrogenase-like"/>
    <property type="match status" value="1"/>
</dbReference>
<name>A0A974ZZG2_9BACT</name>
<dbReference type="AlphaFoldDB" id="A0A974ZZG2"/>
<dbReference type="InterPro" id="IPR015943">
    <property type="entry name" value="WD40/YVTN_repeat-like_dom_sf"/>
</dbReference>
<proteinExistence type="predicted"/>
<dbReference type="InterPro" id="IPR036890">
    <property type="entry name" value="HATPase_C_sf"/>
</dbReference>
<keyword evidence="9" id="KW-1185">Reference proteome</keyword>
<reference evidence="8" key="1">
    <citation type="submission" date="2021-02" db="EMBL/GenBank/DDBJ databases">
        <title>Fulvivirga sp. S481 isolated from sea water.</title>
        <authorList>
            <person name="Bae S.S."/>
            <person name="Baek K."/>
        </authorList>
    </citation>
    <scope>NUCLEOTIDE SEQUENCE</scope>
    <source>
        <strain evidence="8">S481</strain>
    </source>
</reference>
<organism evidence="8 9">
    <name type="scientific">Fulvivirga lutea</name>
    <dbReference type="NCBI Taxonomy" id="2810512"/>
    <lineage>
        <taxon>Bacteria</taxon>
        <taxon>Pseudomonadati</taxon>
        <taxon>Bacteroidota</taxon>
        <taxon>Cytophagia</taxon>
        <taxon>Cytophagales</taxon>
        <taxon>Fulvivirgaceae</taxon>
        <taxon>Fulvivirga</taxon>
    </lineage>
</organism>
<evidence type="ECO:0000313" key="9">
    <source>
        <dbReference type="Proteomes" id="UP000662783"/>
    </source>
</evidence>